<dbReference type="SUPFAM" id="SSF53098">
    <property type="entry name" value="Ribonuclease H-like"/>
    <property type="match status" value="1"/>
</dbReference>
<accession>A0AAD7AT79</accession>
<proteinExistence type="predicted"/>
<protein>
    <submittedName>
        <fullName evidence="1">Uncharacterized protein</fullName>
    </submittedName>
</protein>
<dbReference type="Proteomes" id="UP001218218">
    <property type="component" value="Unassembled WGS sequence"/>
</dbReference>
<dbReference type="InterPro" id="IPR012337">
    <property type="entry name" value="RNaseH-like_sf"/>
</dbReference>
<comment type="caution">
    <text evidence="1">The sequence shown here is derived from an EMBL/GenBank/DDBJ whole genome shotgun (WGS) entry which is preliminary data.</text>
</comment>
<dbReference type="EMBL" id="JARIHO010000001">
    <property type="protein sequence ID" value="KAJ7367671.1"/>
    <property type="molecule type" value="Genomic_DNA"/>
</dbReference>
<evidence type="ECO:0000313" key="2">
    <source>
        <dbReference type="Proteomes" id="UP001218218"/>
    </source>
</evidence>
<evidence type="ECO:0000313" key="1">
    <source>
        <dbReference type="EMBL" id="KAJ7367671.1"/>
    </source>
</evidence>
<name>A0AAD7AT79_9AGAR</name>
<gene>
    <name evidence="1" type="ORF">DFH08DRAFT_908827</name>
</gene>
<organism evidence="1 2">
    <name type="scientific">Mycena albidolilacea</name>
    <dbReference type="NCBI Taxonomy" id="1033008"/>
    <lineage>
        <taxon>Eukaryota</taxon>
        <taxon>Fungi</taxon>
        <taxon>Dikarya</taxon>
        <taxon>Basidiomycota</taxon>
        <taxon>Agaricomycotina</taxon>
        <taxon>Agaricomycetes</taxon>
        <taxon>Agaricomycetidae</taxon>
        <taxon>Agaricales</taxon>
        <taxon>Marasmiineae</taxon>
        <taxon>Mycenaceae</taxon>
        <taxon>Mycena</taxon>
    </lineage>
</organism>
<keyword evidence="2" id="KW-1185">Reference proteome</keyword>
<dbReference type="AlphaFoldDB" id="A0AAD7AT79"/>
<sequence>MLILDVKTQWSLTHQMLCWALQFCGLIFNYMAKDSELHEHELNTDKWRALELVTAWLKFFCSTMTQMSATKQPMLATTHTIFCGLQQQLKSIISGLPFDDSCYYTWAAHPRISYESLREDYAKDNNLLTNLEALKSDLQSHYDIHYAPKSAPLTSTSNPHPAAGSPQKVNFISRCVGCSGSAVMVEWIFSGGCDTIGLCHASVRAETIQTLMFVKAQLRLACKAIIDLVGDEDDS</sequence>
<reference evidence="1" key="1">
    <citation type="submission" date="2023-03" db="EMBL/GenBank/DDBJ databases">
        <title>Massive genome expansion in bonnet fungi (Mycena s.s.) driven by repeated elements and novel gene families across ecological guilds.</title>
        <authorList>
            <consortium name="Lawrence Berkeley National Laboratory"/>
            <person name="Harder C.B."/>
            <person name="Miyauchi S."/>
            <person name="Viragh M."/>
            <person name="Kuo A."/>
            <person name="Thoen E."/>
            <person name="Andreopoulos B."/>
            <person name="Lu D."/>
            <person name="Skrede I."/>
            <person name="Drula E."/>
            <person name="Henrissat B."/>
            <person name="Morin E."/>
            <person name="Kohler A."/>
            <person name="Barry K."/>
            <person name="LaButti K."/>
            <person name="Morin E."/>
            <person name="Salamov A."/>
            <person name="Lipzen A."/>
            <person name="Mereny Z."/>
            <person name="Hegedus B."/>
            <person name="Baldrian P."/>
            <person name="Stursova M."/>
            <person name="Weitz H."/>
            <person name="Taylor A."/>
            <person name="Grigoriev I.V."/>
            <person name="Nagy L.G."/>
            <person name="Martin F."/>
            <person name="Kauserud H."/>
        </authorList>
    </citation>
    <scope>NUCLEOTIDE SEQUENCE</scope>
    <source>
        <strain evidence="1">CBHHK002</strain>
    </source>
</reference>